<dbReference type="InterPro" id="IPR029144">
    <property type="entry name" value="Thr_synth_N"/>
</dbReference>
<dbReference type="UniPathway" id="UPA00050">
    <property type="reaction ID" value="UER00065"/>
</dbReference>
<dbReference type="GO" id="GO:0030170">
    <property type="term" value="F:pyridoxal phosphate binding"/>
    <property type="evidence" value="ECO:0007669"/>
    <property type="project" value="InterPro"/>
</dbReference>
<keyword evidence="7" id="KW-0791">Threonine biosynthesis</keyword>
<feature type="domain" description="Tryptophan synthase beta chain-like PALP" evidence="13">
    <location>
        <begin position="96"/>
        <end position="369"/>
    </location>
</feature>
<keyword evidence="9 15" id="KW-0456">Lyase</keyword>
<dbReference type="EC" id="4.2.3.1" evidence="4 11"/>
<evidence type="ECO:0000313" key="16">
    <source>
        <dbReference type="Proteomes" id="UP000251993"/>
    </source>
</evidence>
<name>A0A344TPT9_9BACT</name>
<dbReference type="Pfam" id="PF14821">
    <property type="entry name" value="Thr_synth_N"/>
    <property type="match status" value="1"/>
</dbReference>
<comment type="cofactor">
    <cofactor evidence="1 12">
        <name>pyridoxal 5'-phosphate</name>
        <dbReference type="ChEBI" id="CHEBI:597326"/>
    </cofactor>
</comment>
<evidence type="ECO:0000256" key="3">
    <source>
        <dbReference type="ARBA" id="ARBA00005517"/>
    </source>
</evidence>
<accession>A0A344TPT9</accession>
<dbReference type="PANTHER" id="PTHR42690:SF1">
    <property type="entry name" value="THREONINE SYNTHASE-LIKE 2"/>
    <property type="match status" value="1"/>
</dbReference>
<dbReference type="InterPro" id="IPR036052">
    <property type="entry name" value="TrpB-like_PALP_sf"/>
</dbReference>
<evidence type="ECO:0000256" key="2">
    <source>
        <dbReference type="ARBA" id="ARBA00004979"/>
    </source>
</evidence>
<evidence type="ECO:0000256" key="10">
    <source>
        <dbReference type="ARBA" id="ARBA00049144"/>
    </source>
</evidence>
<dbReference type="InterPro" id="IPR051166">
    <property type="entry name" value="Threonine_Synthase"/>
</dbReference>
<comment type="similarity">
    <text evidence="3">Belongs to the threonine synthase family.</text>
</comment>
<dbReference type="Proteomes" id="UP000251993">
    <property type="component" value="Chromosome"/>
</dbReference>
<evidence type="ECO:0000256" key="9">
    <source>
        <dbReference type="ARBA" id="ARBA00023239"/>
    </source>
</evidence>
<dbReference type="OrthoDB" id="9763107at2"/>
<evidence type="ECO:0000256" key="1">
    <source>
        <dbReference type="ARBA" id="ARBA00001933"/>
    </source>
</evidence>
<feature type="domain" description="Threonine synthase N-terminal" evidence="14">
    <location>
        <begin position="4"/>
        <end position="80"/>
    </location>
</feature>
<keyword evidence="8 12" id="KW-0663">Pyridoxal phosphate</keyword>
<dbReference type="SUPFAM" id="SSF53686">
    <property type="entry name" value="Tryptophan synthase beta subunit-like PLP-dependent enzymes"/>
    <property type="match status" value="1"/>
</dbReference>
<reference evidence="15 16" key="1">
    <citation type="submission" date="2018-07" db="EMBL/GenBank/DDBJ databases">
        <title>Genome sequencing of Runella.</title>
        <authorList>
            <person name="Baek M.-G."/>
            <person name="Yi H."/>
        </authorList>
    </citation>
    <scope>NUCLEOTIDE SEQUENCE [LARGE SCALE GENOMIC DNA]</scope>
    <source>
        <strain evidence="15 16">HYN0085</strain>
    </source>
</reference>
<comment type="catalytic activity">
    <reaction evidence="10">
        <text>O-phospho-L-homoserine + H2O = L-threonine + phosphate</text>
        <dbReference type="Rhea" id="RHEA:10840"/>
        <dbReference type="ChEBI" id="CHEBI:15377"/>
        <dbReference type="ChEBI" id="CHEBI:43474"/>
        <dbReference type="ChEBI" id="CHEBI:57590"/>
        <dbReference type="ChEBI" id="CHEBI:57926"/>
        <dbReference type="EC" id="4.2.3.1"/>
    </reaction>
</comment>
<evidence type="ECO:0000256" key="8">
    <source>
        <dbReference type="ARBA" id="ARBA00022898"/>
    </source>
</evidence>
<evidence type="ECO:0000256" key="6">
    <source>
        <dbReference type="ARBA" id="ARBA00022605"/>
    </source>
</evidence>
<evidence type="ECO:0000256" key="4">
    <source>
        <dbReference type="ARBA" id="ARBA00013028"/>
    </source>
</evidence>
<gene>
    <name evidence="15" type="ORF">DR864_24460</name>
</gene>
<dbReference type="EMBL" id="CP030850">
    <property type="protein sequence ID" value="AXE20660.1"/>
    <property type="molecule type" value="Genomic_DNA"/>
</dbReference>
<dbReference type="GO" id="GO:0009088">
    <property type="term" value="P:threonine biosynthetic process"/>
    <property type="evidence" value="ECO:0007669"/>
    <property type="project" value="UniProtKB-UniRule"/>
</dbReference>
<dbReference type="Pfam" id="PF00291">
    <property type="entry name" value="PALP"/>
    <property type="match status" value="1"/>
</dbReference>
<dbReference type="PROSITE" id="PS00165">
    <property type="entry name" value="DEHYDRATASE_SER_THR"/>
    <property type="match status" value="1"/>
</dbReference>
<comment type="pathway">
    <text evidence="2">Amino-acid biosynthesis; L-threonine biosynthesis; L-threonine from L-aspartate: step 5/5.</text>
</comment>
<evidence type="ECO:0000256" key="11">
    <source>
        <dbReference type="NCBIfam" id="TIGR00260"/>
    </source>
</evidence>
<dbReference type="InterPro" id="IPR000634">
    <property type="entry name" value="Ser/Thr_deHydtase_PyrdxlP-BS"/>
</dbReference>
<dbReference type="KEGG" id="run:DR864_24460"/>
<organism evidence="15 16">
    <name type="scientific">Runella rosea</name>
    <dbReference type="NCBI Taxonomy" id="2259595"/>
    <lineage>
        <taxon>Bacteria</taxon>
        <taxon>Pseudomonadati</taxon>
        <taxon>Bacteroidota</taxon>
        <taxon>Cytophagia</taxon>
        <taxon>Cytophagales</taxon>
        <taxon>Spirosomataceae</taxon>
        <taxon>Runella</taxon>
    </lineage>
</organism>
<dbReference type="NCBIfam" id="TIGR00260">
    <property type="entry name" value="thrC"/>
    <property type="match status" value="1"/>
</dbReference>
<keyword evidence="6" id="KW-0028">Amino-acid biosynthesis</keyword>
<dbReference type="Gene3D" id="3.40.50.1100">
    <property type="match status" value="2"/>
</dbReference>
<protein>
    <recommendedName>
        <fullName evidence="5 11">Threonine synthase</fullName>
        <ecNumber evidence="4 11">4.2.3.1</ecNumber>
    </recommendedName>
</protein>
<dbReference type="GO" id="GO:0004795">
    <property type="term" value="F:threonine synthase activity"/>
    <property type="evidence" value="ECO:0007669"/>
    <property type="project" value="UniProtKB-UniRule"/>
</dbReference>
<dbReference type="RefSeq" id="WP_114069423.1">
    <property type="nucleotide sequence ID" value="NZ_CP030850.1"/>
</dbReference>
<dbReference type="Gene3D" id="3.90.1380.10">
    <property type="entry name" value="Threonine synthase, N-terminal domain"/>
    <property type="match status" value="1"/>
</dbReference>
<evidence type="ECO:0000256" key="12">
    <source>
        <dbReference type="PIRSR" id="PIRSR604450-51"/>
    </source>
</evidence>
<evidence type="ECO:0000259" key="13">
    <source>
        <dbReference type="Pfam" id="PF00291"/>
    </source>
</evidence>
<feature type="modified residue" description="N6-(pyridoxal phosphate)lysine" evidence="12">
    <location>
        <position position="107"/>
    </location>
</feature>
<evidence type="ECO:0000313" key="15">
    <source>
        <dbReference type="EMBL" id="AXE20660.1"/>
    </source>
</evidence>
<dbReference type="InterPro" id="IPR004450">
    <property type="entry name" value="Thr_synthase-like"/>
</dbReference>
<dbReference type="InterPro" id="IPR001926">
    <property type="entry name" value="TrpB-like_PALP"/>
</dbReference>
<evidence type="ECO:0000259" key="14">
    <source>
        <dbReference type="Pfam" id="PF14821"/>
    </source>
</evidence>
<evidence type="ECO:0000256" key="7">
    <source>
        <dbReference type="ARBA" id="ARBA00022697"/>
    </source>
</evidence>
<evidence type="ECO:0000256" key="5">
    <source>
        <dbReference type="ARBA" id="ARBA00018679"/>
    </source>
</evidence>
<dbReference type="InterPro" id="IPR037158">
    <property type="entry name" value="Thr_synth_N_sf"/>
</dbReference>
<proteinExistence type="inferred from homology"/>
<dbReference type="AlphaFoldDB" id="A0A344TPT9"/>
<keyword evidence="16" id="KW-1185">Reference proteome</keyword>
<dbReference type="FunFam" id="3.40.50.1100:FF:000022">
    <property type="entry name" value="Threonine synthase"/>
    <property type="match status" value="1"/>
</dbReference>
<sequence length="433" mass="48335">MILYSTKNLQLKANLEEAVFRSLPTDNGLYMPEYIPKVTTQFLEGIEHLSFNEIAFEVSKTLLNDDISEADIRMIVDRAFDFDAPVVPIERNIHCLELFHGPSMAFKDFGARFMASLMSYFLVRSQKEIRILVATSGDTGGAVAQGFHNVPGISVTILYPSGKVSDIQEKQLTTLGGNVTALEVDGTFDDCQALVKQAFLDAELTQKYNLASANSINISRLIPQSFYYFRAYAQVKHLGLPVVFSVPSGNLGNLSAGILAYRMGLPVEHFVATTNRNNVVPNYLESGVYNPVPSVETVSNAMDVGNPSNFVRLTRFFGDEWEQVKEVVSGFWFNDEQTKVAMRDVYEREGYLMCPHTAVAYLGLKEYMNLTKKDLTGIFLSTAHYAKFLNVVEEALGTADVEIPARLSELLSKTKVATPMSTRFEDFKNYLMS</sequence>
<dbReference type="PANTHER" id="PTHR42690">
    <property type="entry name" value="THREONINE SYNTHASE FAMILY MEMBER"/>
    <property type="match status" value="1"/>
</dbReference>